<dbReference type="Gene3D" id="3.80.10.10">
    <property type="entry name" value="Ribonuclease Inhibitor"/>
    <property type="match status" value="1"/>
</dbReference>
<name>A0A1B7P2U6_9EURO</name>
<feature type="compositionally biased region" description="Polar residues" evidence="1">
    <location>
        <begin position="360"/>
        <end position="379"/>
    </location>
</feature>
<sequence length="466" mass="51851">MRMMEFQKEDHFRQLVDAVRKNRTLKYLDISKASLPYDAGPETCKALQLMFEENTTIEELDISGEYAHLDVARFGIGLNLALTGLKKNTSLRVLKIEHQRLGLQGANTLASVLENNETLLEVYCDNNEINLQSFTVLVNGLQKNKKLLHLPAMVRDREQCLERVRREIESHPQNPPGGCFWRSYKLRRQVDKPAPASAQQGNPHAATFSSPLASSTPLLASSTTPPHFARHDVQAVLQSLGQRWDIEVQRLQRYLVRNYNLAHGLADEYGNGADDDAMNDSRPTTAASLGTFLNQLSLQETSPTRNEESYAAEHNSKPEDDDYQDEKLTMKSIKIEKRQPSKSDTSLTIPSSRPPLLKYHSSSGGLQTPSAAPNLSVPTPSLPREATPGTSDNSIRTTKSNSNLSSCSTTSTSTGTGTRLSETASSLRGLLMARSTERREVKKDKAPMITLSQPPRLDWRLPNLET</sequence>
<evidence type="ECO:0000256" key="1">
    <source>
        <dbReference type="SAM" id="MobiDB-lite"/>
    </source>
</evidence>
<keyword evidence="3" id="KW-1185">Reference proteome</keyword>
<feature type="compositionally biased region" description="Basic and acidic residues" evidence="1">
    <location>
        <begin position="435"/>
        <end position="446"/>
    </location>
</feature>
<dbReference type="STRING" id="1658172.A0A1B7P2U6"/>
<dbReference type="PANTHER" id="PTHR24114">
    <property type="entry name" value="LEUCINE RICH REPEAT FAMILY PROTEIN"/>
    <property type="match status" value="1"/>
</dbReference>
<dbReference type="InterPro" id="IPR052394">
    <property type="entry name" value="LRR-containing"/>
</dbReference>
<feature type="compositionally biased region" description="Polar residues" evidence="1">
    <location>
        <begin position="342"/>
        <end position="351"/>
    </location>
</feature>
<feature type="compositionally biased region" description="Low complexity" evidence="1">
    <location>
        <begin position="397"/>
        <end position="421"/>
    </location>
</feature>
<dbReference type="SUPFAM" id="SSF52047">
    <property type="entry name" value="RNI-like"/>
    <property type="match status" value="1"/>
</dbReference>
<feature type="compositionally biased region" description="Basic and acidic residues" evidence="1">
    <location>
        <begin position="325"/>
        <end position="341"/>
    </location>
</feature>
<comment type="caution">
    <text evidence="2">The sequence shown here is derived from an EMBL/GenBank/DDBJ whole genome shotgun (WGS) entry which is preliminary data.</text>
</comment>
<feature type="region of interest" description="Disordered" evidence="1">
    <location>
        <begin position="299"/>
        <end position="466"/>
    </location>
</feature>
<evidence type="ECO:0000313" key="2">
    <source>
        <dbReference type="EMBL" id="OAX83354.1"/>
    </source>
</evidence>
<dbReference type="InterPro" id="IPR032675">
    <property type="entry name" value="LRR_dom_sf"/>
</dbReference>
<organism evidence="2 3">
    <name type="scientific">Emergomyces africanus</name>
    <dbReference type="NCBI Taxonomy" id="1955775"/>
    <lineage>
        <taxon>Eukaryota</taxon>
        <taxon>Fungi</taxon>
        <taxon>Dikarya</taxon>
        <taxon>Ascomycota</taxon>
        <taxon>Pezizomycotina</taxon>
        <taxon>Eurotiomycetes</taxon>
        <taxon>Eurotiomycetidae</taxon>
        <taxon>Onygenales</taxon>
        <taxon>Ajellomycetaceae</taxon>
        <taxon>Emergomyces</taxon>
    </lineage>
</organism>
<evidence type="ECO:0000313" key="3">
    <source>
        <dbReference type="Proteomes" id="UP000091918"/>
    </source>
</evidence>
<dbReference type="AlphaFoldDB" id="A0A1B7P2U6"/>
<dbReference type="EMBL" id="LGUA01000186">
    <property type="protein sequence ID" value="OAX83354.1"/>
    <property type="molecule type" value="Genomic_DNA"/>
</dbReference>
<dbReference type="Proteomes" id="UP000091918">
    <property type="component" value="Unassembled WGS sequence"/>
</dbReference>
<proteinExistence type="predicted"/>
<dbReference type="OrthoDB" id="120976at2759"/>
<feature type="region of interest" description="Disordered" evidence="1">
    <location>
        <begin position="191"/>
        <end position="210"/>
    </location>
</feature>
<protein>
    <submittedName>
        <fullName evidence="2">Uncharacterized protein</fullName>
    </submittedName>
</protein>
<reference evidence="2 3" key="1">
    <citation type="submission" date="2015-07" db="EMBL/GenBank/DDBJ databases">
        <title>Emmonsia species relationships and genome sequence.</title>
        <authorList>
            <person name="Cuomo C.A."/>
            <person name="Schwartz I.S."/>
            <person name="Kenyon C."/>
            <person name="de Hoog G.S."/>
            <person name="Govender N.P."/>
            <person name="Botha A."/>
            <person name="Moreno L."/>
            <person name="de Vries M."/>
            <person name="Munoz J.F."/>
            <person name="Stielow J.B."/>
        </authorList>
    </citation>
    <scope>NUCLEOTIDE SEQUENCE [LARGE SCALE GENOMIC DNA]</scope>
    <source>
        <strain evidence="2 3">CBS 136260</strain>
    </source>
</reference>
<accession>A0A1B7P2U6</accession>
<dbReference type="PANTHER" id="PTHR24114:SF2">
    <property type="entry name" value="F-BOX DOMAIN-CONTAINING PROTEIN-RELATED"/>
    <property type="match status" value="1"/>
</dbReference>
<gene>
    <name evidence="2" type="ORF">ACJ72_02295</name>
</gene>